<feature type="compositionally biased region" description="Polar residues" evidence="10">
    <location>
        <begin position="261"/>
        <end position="270"/>
    </location>
</feature>
<keyword evidence="4 9" id="KW-0812">Transmembrane</keyword>
<evidence type="ECO:0000259" key="13">
    <source>
        <dbReference type="SMART" id="SM01089"/>
    </source>
</evidence>
<dbReference type="PANTHER" id="PTHR11984:SF3">
    <property type="entry name" value="GAP JUNCTION DELTA-4 PROTEIN"/>
    <property type="match status" value="1"/>
</dbReference>
<dbReference type="Proteomes" id="UP001497482">
    <property type="component" value="Chromosome 14"/>
</dbReference>
<evidence type="ECO:0000256" key="10">
    <source>
        <dbReference type="SAM" id="MobiDB-lite"/>
    </source>
</evidence>
<feature type="region of interest" description="Disordered" evidence="10">
    <location>
        <begin position="232"/>
        <end position="330"/>
    </location>
</feature>
<comment type="subunit">
    <text evidence="9">A connexon is composed of a hexamer of connexins.</text>
</comment>
<comment type="subcellular location">
    <subcellularLocation>
        <location evidence="1">Cell junction</location>
        <location evidence="1">Gap junction</location>
    </subcellularLocation>
    <subcellularLocation>
        <location evidence="2 9">Cell membrane</location>
        <topology evidence="2 9">Multi-pass membrane protein</topology>
    </subcellularLocation>
</comment>
<keyword evidence="6" id="KW-0965">Cell junction</keyword>
<evidence type="ECO:0000313" key="15">
    <source>
        <dbReference type="Proteomes" id="UP001497482"/>
    </source>
</evidence>
<dbReference type="InterPro" id="IPR013092">
    <property type="entry name" value="Connexin_N"/>
</dbReference>
<dbReference type="GO" id="GO:0007267">
    <property type="term" value="P:cell-cell signaling"/>
    <property type="evidence" value="ECO:0007669"/>
    <property type="project" value="TreeGrafter"/>
</dbReference>
<gene>
    <name evidence="14" type="ORF">KC01_LOCUS11683</name>
</gene>
<evidence type="ECO:0000256" key="2">
    <source>
        <dbReference type="ARBA" id="ARBA00004651"/>
    </source>
</evidence>
<keyword evidence="3" id="KW-1003">Cell membrane</keyword>
<feature type="transmembrane region" description="Helical" evidence="11">
    <location>
        <begin position="23"/>
        <end position="43"/>
    </location>
</feature>
<dbReference type="PROSITE" id="PS00408">
    <property type="entry name" value="CONNEXINS_2"/>
    <property type="match status" value="1"/>
</dbReference>
<evidence type="ECO:0000256" key="9">
    <source>
        <dbReference type="RuleBase" id="RU000630"/>
    </source>
</evidence>
<evidence type="ECO:0000256" key="6">
    <source>
        <dbReference type="ARBA" id="ARBA00022949"/>
    </source>
</evidence>
<feature type="transmembrane region" description="Helical" evidence="11">
    <location>
        <begin position="199"/>
        <end position="217"/>
    </location>
</feature>
<dbReference type="Pfam" id="PF00029">
    <property type="entry name" value="Connexin"/>
    <property type="match status" value="1"/>
</dbReference>
<name>A0AAV2JW82_KNICA</name>
<protein>
    <recommendedName>
        <fullName evidence="9">Gap junction protein</fullName>
    </recommendedName>
</protein>
<evidence type="ECO:0000313" key="14">
    <source>
        <dbReference type="EMBL" id="CAL1580885.1"/>
    </source>
</evidence>
<comment type="similarity">
    <text evidence="9">Belongs to the connexin family.</text>
</comment>
<feature type="transmembrane region" description="Helical" evidence="11">
    <location>
        <begin position="75"/>
        <end position="99"/>
    </location>
</feature>
<evidence type="ECO:0000256" key="4">
    <source>
        <dbReference type="ARBA" id="ARBA00022692"/>
    </source>
</evidence>
<evidence type="ECO:0000256" key="7">
    <source>
        <dbReference type="ARBA" id="ARBA00022989"/>
    </source>
</evidence>
<feature type="domain" description="Connexin N-terminal" evidence="12">
    <location>
        <begin position="41"/>
        <end position="74"/>
    </location>
</feature>
<keyword evidence="7 11" id="KW-1133">Transmembrane helix</keyword>
<dbReference type="PRINTS" id="PR00206">
    <property type="entry name" value="CONNEXIN"/>
</dbReference>
<dbReference type="GO" id="GO:0005922">
    <property type="term" value="C:connexin complex"/>
    <property type="evidence" value="ECO:0007669"/>
    <property type="project" value="InterPro"/>
</dbReference>
<dbReference type="GO" id="GO:0005243">
    <property type="term" value="F:gap junction channel activity"/>
    <property type="evidence" value="ECO:0007669"/>
    <property type="project" value="TreeGrafter"/>
</dbReference>
<proteinExistence type="inferred from homology"/>
<dbReference type="InterPro" id="IPR017990">
    <property type="entry name" value="Connexin_CS"/>
</dbReference>
<accession>A0AAV2JW82</accession>
<evidence type="ECO:0000256" key="1">
    <source>
        <dbReference type="ARBA" id="ARBA00004610"/>
    </source>
</evidence>
<evidence type="ECO:0000256" key="3">
    <source>
        <dbReference type="ARBA" id="ARBA00022475"/>
    </source>
</evidence>
<comment type="function">
    <text evidence="9">One gap junction consists of a cluster of closely packed pairs of transmembrane channels, the connexons, through which materials of low MW diffuse from one cell to a neighboring cell.</text>
</comment>
<evidence type="ECO:0000256" key="11">
    <source>
        <dbReference type="SAM" id="Phobius"/>
    </source>
</evidence>
<evidence type="ECO:0000259" key="12">
    <source>
        <dbReference type="SMART" id="SM00037"/>
    </source>
</evidence>
<evidence type="ECO:0000256" key="8">
    <source>
        <dbReference type="ARBA" id="ARBA00023136"/>
    </source>
</evidence>
<dbReference type="SMART" id="SM01089">
    <property type="entry name" value="Connexin_CCC"/>
    <property type="match status" value="1"/>
</dbReference>
<feature type="domain" description="Connexin cysteine-rich" evidence="13">
    <location>
        <begin position="156"/>
        <end position="222"/>
    </location>
</feature>
<dbReference type="Gene3D" id="1.20.1440.80">
    <property type="entry name" value="Gap junction channel protein cysteine-rich domain"/>
    <property type="match status" value="1"/>
</dbReference>
<dbReference type="SMART" id="SM00037">
    <property type="entry name" value="CNX"/>
    <property type="match status" value="1"/>
</dbReference>
<dbReference type="InterPro" id="IPR000500">
    <property type="entry name" value="Connexin"/>
</dbReference>
<sequence length="330" mass="36492">MVSSKDLVLISLSQNISFIGKSWLLLLLLFRALIVLLAGFSLFGDEQERFVCNTIQPGCSNLCWNVFCPVSLLRLWLLLLLLLLMPHVLLGVFICHRVLQGDPRLQRPDPRPRSRSADPVTTEAQTKLDLAQRWTECSTPRFHCAYMSVVILRMVLEAAFATGQFFLFGLSFPKSFQCFEAPCTSGIECYVSRPTEKSLMLNAMLAAAALSVALSFLDLVSSAKRMVTVARSRRQSMGSHGERSSVLTTSEDSLIAKRASPNATQANSEARTGEAQPLYGAKNQLKPPLHPRKDRGPPVTPISRRLISTAANSGQQSDSSDSQDHKRAWV</sequence>
<evidence type="ECO:0000256" key="5">
    <source>
        <dbReference type="ARBA" id="ARBA00022868"/>
    </source>
</evidence>
<feature type="transmembrane region" description="Helical" evidence="11">
    <location>
        <begin position="150"/>
        <end position="172"/>
    </location>
</feature>
<dbReference type="InterPro" id="IPR038359">
    <property type="entry name" value="Connexin_N_sf"/>
</dbReference>
<keyword evidence="5 9" id="KW-0303">Gap junction</keyword>
<dbReference type="AlphaFoldDB" id="A0AAV2JW82"/>
<reference evidence="14 15" key="1">
    <citation type="submission" date="2024-04" db="EMBL/GenBank/DDBJ databases">
        <authorList>
            <person name="Waldvogel A.-M."/>
            <person name="Schoenle A."/>
        </authorList>
    </citation>
    <scope>NUCLEOTIDE SEQUENCE [LARGE SCALE GENOMIC DNA]</scope>
</reference>
<organism evidence="14 15">
    <name type="scientific">Knipowitschia caucasica</name>
    <name type="common">Caucasian dwarf goby</name>
    <name type="synonym">Pomatoschistus caucasicus</name>
    <dbReference type="NCBI Taxonomy" id="637954"/>
    <lineage>
        <taxon>Eukaryota</taxon>
        <taxon>Metazoa</taxon>
        <taxon>Chordata</taxon>
        <taxon>Craniata</taxon>
        <taxon>Vertebrata</taxon>
        <taxon>Euteleostomi</taxon>
        <taxon>Actinopterygii</taxon>
        <taxon>Neopterygii</taxon>
        <taxon>Teleostei</taxon>
        <taxon>Neoteleostei</taxon>
        <taxon>Acanthomorphata</taxon>
        <taxon>Gobiaria</taxon>
        <taxon>Gobiiformes</taxon>
        <taxon>Gobioidei</taxon>
        <taxon>Gobiidae</taxon>
        <taxon>Gobiinae</taxon>
        <taxon>Knipowitschia</taxon>
    </lineage>
</organism>
<dbReference type="InterPro" id="IPR019570">
    <property type="entry name" value="Connexin_CCC"/>
</dbReference>
<keyword evidence="15" id="KW-1185">Reference proteome</keyword>
<dbReference type="PANTHER" id="PTHR11984">
    <property type="entry name" value="CONNEXIN"/>
    <property type="match status" value="1"/>
</dbReference>
<keyword evidence="8 11" id="KW-0472">Membrane</keyword>
<dbReference type="EMBL" id="OZ035836">
    <property type="protein sequence ID" value="CAL1580885.1"/>
    <property type="molecule type" value="Genomic_DNA"/>
</dbReference>